<proteinExistence type="predicted"/>
<name>A0A142IIM3_9CAUD</name>
<gene>
    <name evidence="2" type="ORF">SEGD1_164</name>
</gene>
<reference evidence="2 3" key="1">
    <citation type="submission" date="2016-02" db="EMBL/GenBank/DDBJ databases">
        <title>Complete genome sequence of a polyvalent bacteriophage, SEGD1, simultaneously inhibiting both Salmonella enterica and Escherichia coli O157:H7.</title>
        <authorList>
            <person name="Fan J."/>
            <person name="Ma J."/>
        </authorList>
    </citation>
    <scope>NUCLEOTIDE SEQUENCE [LARGE SCALE GENOMIC DNA]</scope>
</reference>
<evidence type="ECO:0000259" key="1">
    <source>
        <dbReference type="Pfam" id="PF14301"/>
    </source>
</evidence>
<dbReference type="Pfam" id="PF14301">
    <property type="entry name" value="DUF4376"/>
    <property type="match status" value="1"/>
</dbReference>
<dbReference type="EMBL" id="KU726251">
    <property type="protein sequence ID" value="AMR59811.1"/>
    <property type="molecule type" value="Genomic_DNA"/>
</dbReference>
<accession>A0A142IIM3</accession>
<evidence type="ECO:0000313" key="3">
    <source>
        <dbReference type="Proteomes" id="UP000223976"/>
    </source>
</evidence>
<feature type="domain" description="DUF4376" evidence="1">
    <location>
        <begin position="121"/>
        <end position="205"/>
    </location>
</feature>
<evidence type="ECO:0000313" key="2">
    <source>
        <dbReference type="EMBL" id="AMR59811.1"/>
    </source>
</evidence>
<organism evidence="2 3">
    <name type="scientific">Enterobacteria phage SEGD1</name>
    <dbReference type="NCBI Taxonomy" id="1805456"/>
    <lineage>
        <taxon>Viruses</taxon>
        <taxon>Duplodnaviria</taxon>
        <taxon>Heunggongvirae</taxon>
        <taxon>Uroviricota</taxon>
        <taxon>Caudoviricetes</taxon>
        <taxon>Chimalliviridae</taxon>
        <taxon>Seoulvirus</taxon>
        <taxon>Seoulvirus SPN3US</taxon>
    </lineage>
</organism>
<protein>
    <recommendedName>
        <fullName evidence="1">DUF4376 domain-containing protein</fullName>
    </recommendedName>
</protein>
<sequence>MSVTDKSLTNEEIRARYFQRDLPIDRHGNFMERIGAQDQGRTGFCALLHYHLIEGMSDKEALARMKLYEMSEIEANFTLKRTKEFIANVLEIDLDEIRGNLKSTARYIYEDVQKMLLELDHRYEDERHGYIEFEGSHFQADESSRTILGQYIQADTAPEYWLDTLNTKHSPFTVDQCKALLGAIVARDQVLHSAMADNKRQIRELAEKRDYTGLKTLSESLGI</sequence>
<dbReference type="InterPro" id="IPR025484">
    <property type="entry name" value="DUF4376"/>
</dbReference>
<dbReference type="Proteomes" id="UP000223976">
    <property type="component" value="Segment"/>
</dbReference>